<name>A0A6M3KUA6_9ZZZZ</name>
<reference evidence="2" key="1">
    <citation type="submission" date="2020-03" db="EMBL/GenBank/DDBJ databases">
        <title>The deep terrestrial virosphere.</title>
        <authorList>
            <person name="Holmfeldt K."/>
            <person name="Nilsson E."/>
            <person name="Simone D."/>
            <person name="Lopez-Fernandez M."/>
            <person name="Wu X."/>
            <person name="de Brujin I."/>
            <person name="Lundin D."/>
            <person name="Andersson A."/>
            <person name="Bertilsson S."/>
            <person name="Dopson M."/>
        </authorList>
    </citation>
    <scope>NUCLEOTIDE SEQUENCE</scope>
    <source>
        <strain evidence="2">MM415B02292</strain>
    </source>
</reference>
<sequence>MALTTALLFEAQWGDKQIVCYKITGDASTTTWTAPVGVIDAAWLQPYTLMGNDDDCIVTWATNVITFGTTLAAASVAVVFVAGTA</sequence>
<protein>
    <submittedName>
        <fullName evidence="2">Uncharacterized protein</fullName>
    </submittedName>
</protein>
<keyword evidence="1" id="KW-0472">Membrane</keyword>
<accession>A0A6M3KUA6</accession>
<organism evidence="2">
    <name type="scientific">viral metagenome</name>
    <dbReference type="NCBI Taxonomy" id="1070528"/>
    <lineage>
        <taxon>unclassified sequences</taxon>
        <taxon>metagenomes</taxon>
        <taxon>organismal metagenomes</taxon>
    </lineage>
</organism>
<evidence type="ECO:0000256" key="1">
    <source>
        <dbReference type="SAM" id="Phobius"/>
    </source>
</evidence>
<evidence type="ECO:0000313" key="2">
    <source>
        <dbReference type="EMBL" id="QJA85024.1"/>
    </source>
</evidence>
<keyword evidence="1" id="KW-1133">Transmembrane helix</keyword>
<gene>
    <name evidence="2" type="ORF">MM415B02292_0005</name>
</gene>
<keyword evidence="1" id="KW-0812">Transmembrane</keyword>
<proteinExistence type="predicted"/>
<dbReference type="AlphaFoldDB" id="A0A6M3KUA6"/>
<dbReference type="EMBL" id="MT142549">
    <property type="protein sequence ID" value="QJA85024.1"/>
    <property type="molecule type" value="Genomic_DNA"/>
</dbReference>
<feature type="transmembrane region" description="Helical" evidence="1">
    <location>
        <begin position="57"/>
        <end position="82"/>
    </location>
</feature>